<protein>
    <submittedName>
        <fullName evidence="2">HET-domain-containing protein</fullName>
    </submittedName>
</protein>
<dbReference type="Pfam" id="PF26639">
    <property type="entry name" value="Het-6_barrel"/>
    <property type="match status" value="1"/>
</dbReference>
<evidence type="ECO:0000259" key="1">
    <source>
        <dbReference type="Pfam" id="PF06985"/>
    </source>
</evidence>
<dbReference type="Pfam" id="PF06985">
    <property type="entry name" value="HET"/>
    <property type="match status" value="1"/>
</dbReference>
<keyword evidence="3" id="KW-1185">Reference proteome</keyword>
<dbReference type="Proteomes" id="UP000799324">
    <property type="component" value="Unassembled WGS sequence"/>
</dbReference>
<dbReference type="OrthoDB" id="2504919at2759"/>
<organism evidence="2 3">
    <name type="scientific">Lophiostoma macrostomum CBS 122681</name>
    <dbReference type="NCBI Taxonomy" id="1314788"/>
    <lineage>
        <taxon>Eukaryota</taxon>
        <taxon>Fungi</taxon>
        <taxon>Dikarya</taxon>
        <taxon>Ascomycota</taxon>
        <taxon>Pezizomycotina</taxon>
        <taxon>Dothideomycetes</taxon>
        <taxon>Pleosporomycetidae</taxon>
        <taxon>Pleosporales</taxon>
        <taxon>Lophiostomataceae</taxon>
        <taxon>Lophiostoma</taxon>
    </lineage>
</organism>
<accession>A0A6A6TJ79</accession>
<dbReference type="PANTHER" id="PTHR24148:SF73">
    <property type="entry name" value="HET DOMAIN PROTEIN (AFU_ORTHOLOGUE AFUA_8G01020)"/>
    <property type="match status" value="1"/>
</dbReference>
<sequence length="634" mass="73692">MDETHILYQDYPVRDNEVRLCRFVDDSDYVSVEFQVFPVESLPRYQILSYVWSVDGLEPSRNWTVKINGTQLPILDTLWPFLQTLRAKKLLLDGSWWWIDSLCIDLTNTTERSLQVQMMQRLYSDCHSCIIWLGEESHSSGRAVDFIYYLHRISERGWHNIKELRTIMQEDEHQGSWVLLEDFLSRRWWTRVWTLQEFCMPSVVSFWVGSRSVGREEVCASLKMADICETTYFENSIPFRRGWNRRRIWKRHRVLSSTTKQHAGLSLPALAAYCCTNEATNDVDRLYGLYGLLSTDRELLRVDYSQTVDQIYFQFAKSFIEKHNALDLAIFASLFSSNETESLPSWVPDWRRQTSLGAQVIPLMVSQSGNASIGNLRPIATLYSTTPSARYSASGDRAATYKFEDTILCVRGMAIDRLDPSKTWVDVHEQGSKMSFGLPTVHTPYPIGDARNALTEICRSLILSRHDRYLRVEMPVTEFLNDFLVLCALSLSEPTAVNSKFLEWFNKARHFQIHGLTLESMVRQQMRESENVFHDVVPNQDHYIQDSFFGRWYDTIVRMALRLTITRNGRLGMIPEKAREDDLVCIIYGCSVPVLLRKARDDEAYTLVGECFIDQCMSGEVLQFDYTETTFQIR</sequence>
<dbReference type="PANTHER" id="PTHR24148">
    <property type="entry name" value="ANKYRIN REPEAT DOMAIN-CONTAINING PROTEIN 39 HOMOLOG-RELATED"/>
    <property type="match status" value="1"/>
</dbReference>
<proteinExistence type="predicted"/>
<dbReference type="EMBL" id="MU004304">
    <property type="protein sequence ID" value="KAF2659792.1"/>
    <property type="molecule type" value="Genomic_DNA"/>
</dbReference>
<name>A0A6A6TJ79_9PLEO</name>
<evidence type="ECO:0000313" key="3">
    <source>
        <dbReference type="Proteomes" id="UP000799324"/>
    </source>
</evidence>
<evidence type="ECO:0000313" key="2">
    <source>
        <dbReference type="EMBL" id="KAF2659792.1"/>
    </source>
</evidence>
<dbReference type="InterPro" id="IPR010730">
    <property type="entry name" value="HET"/>
</dbReference>
<reference evidence="2" key="1">
    <citation type="journal article" date="2020" name="Stud. Mycol.">
        <title>101 Dothideomycetes genomes: a test case for predicting lifestyles and emergence of pathogens.</title>
        <authorList>
            <person name="Haridas S."/>
            <person name="Albert R."/>
            <person name="Binder M."/>
            <person name="Bloem J."/>
            <person name="Labutti K."/>
            <person name="Salamov A."/>
            <person name="Andreopoulos B."/>
            <person name="Baker S."/>
            <person name="Barry K."/>
            <person name="Bills G."/>
            <person name="Bluhm B."/>
            <person name="Cannon C."/>
            <person name="Castanera R."/>
            <person name="Culley D."/>
            <person name="Daum C."/>
            <person name="Ezra D."/>
            <person name="Gonzalez J."/>
            <person name="Henrissat B."/>
            <person name="Kuo A."/>
            <person name="Liang C."/>
            <person name="Lipzen A."/>
            <person name="Lutzoni F."/>
            <person name="Magnuson J."/>
            <person name="Mondo S."/>
            <person name="Nolan M."/>
            <person name="Ohm R."/>
            <person name="Pangilinan J."/>
            <person name="Park H.-J."/>
            <person name="Ramirez L."/>
            <person name="Alfaro M."/>
            <person name="Sun H."/>
            <person name="Tritt A."/>
            <person name="Yoshinaga Y."/>
            <person name="Zwiers L.-H."/>
            <person name="Turgeon B."/>
            <person name="Goodwin S."/>
            <person name="Spatafora J."/>
            <person name="Crous P."/>
            <person name="Grigoriev I."/>
        </authorList>
    </citation>
    <scope>NUCLEOTIDE SEQUENCE</scope>
    <source>
        <strain evidence="2">CBS 122681</strain>
    </source>
</reference>
<dbReference type="AlphaFoldDB" id="A0A6A6TJ79"/>
<dbReference type="InterPro" id="IPR052895">
    <property type="entry name" value="HetReg/Transcr_Mod"/>
</dbReference>
<gene>
    <name evidence="2" type="ORF">K491DRAFT_688894</name>
</gene>
<feature type="domain" description="Heterokaryon incompatibility" evidence="1">
    <location>
        <begin position="45"/>
        <end position="197"/>
    </location>
</feature>